<dbReference type="HOGENOM" id="CLU_3423325_0_0_1"/>
<dbReference type="Proteomes" id="UP000007148">
    <property type="component" value="Unassembled WGS sequence"/>
</dbReference>
<comment type="caution">
    <text evidence="1">The sequence shown here is derived from an EMBL/GenBank/DDBJ whole genome shotgun (WGS) entry which is preliminary data.</text>
</comment>
<proteinExistence type="predicted"/>
<organism evidence="1 2">
    <name type="scientific">Serendipita indica (strain DSM 11827)</name>
    <name type="common">Root endophyte fungus</name>
    <name type="synonym">Piriformospora indica</name>
    <dbReference type="NCBI Taxonomy" id="1109443"/>
    <lineage>
        <taxon>Eukaryota</taxon>
        <taxon>Fungi</taxon>
        <taxon>Dikarya</taxon>
        <taxon>Basidiomycota</taxon>
        <taxon>Agaricomycotina</taxon>
        <taxon>Agaricomycetes</taxon>
        <taxon>Sebacinales</taxon>
        <taxon>Serendipitaceae</taxon>
        <taxon>Serendipita</taxon>
    </lineage>
</organism>
<dbReference type="InParanoid" id="G4TRP0"/>
<protein>
    <submittedName>
        <fullName evidence="1">Uncharacterized protein</fullName>
    </submittedName>
</protein>
<name>G4TRP0_SERID</name>
<dbReference type="EMBL" id="CAFZ01000269">
    <property type="protein sequence ID" value="CCA73983.1"/>
    <property type="molecule type" value="Genomic_DNA"/>
</dbReference>
<evidence type="ECO:0000313" key="1">
    <source>
        <dbReference type="EMBL" id="CCA73983.1"/>
    </source>
</evidence>
<reference evidence="1 2" key="1">
    <citation type="journal article" date="2011" name="PLoS Pathog.">
        <title>Endophytic Life Strategies Decoded by Genome and Transcriptome Analyses of the Mutualistic Root Symbiont Piriformospora indica.</title>
        <authorList>
            <person name="Zuccaro A."/>
            <person name="Lahrmann U."/>
            <person name="Guldener U."/>
            <person name="Langen G."/>
            <person name="Pfiffi S."/>
            <person name="Biedenkopf D."/>
            <person name="Wong P."/>
            <person name="Samans B."/>
            <person name="Grimm C."/>
            <person name="Basiewicz M."/>
            <person name="Murat C."/>
            <person name="Martin F."/>
            <person name="Kogel K.H."/>
        </authorList>
    </citation>
    <scope>NUCLEOTIDE SEQUENCE [LARGE SCALE GENOMIC DNA]</scope>
    <source>
        <strain evidence="1 2">DSM 11827</strain>
    </source>
</reference>
<dbReference type="AlphaFoldDB" id="G4TRP0"/>
<evidence type="ECO:0000313" key="2">
    <source>
        <dbReference type="Proteomes" id="UP000007148"/>
    </source>
</evidence>
<accession>G4TRP0</accession>
<keyword evidence="2" id="KW-1185">Reference proteome</keyword>
<sequence>MTVLFVWAIKPMIRVYYYSKPAV</sequence>
<gene>
    <name evidence="1" type="ORF">PIIN_07937</name>
</gene>